<evidence type="ECO:0000313" key="2">
    <source>
        <dbReference type="Proteomes" id="UP000316609"/>
    </source>
</evidence>
<organism evidence="1 2">
    <name type="scientific">Eiseniibacteriota bacterium</name>
    <dbReference type="NCBI Taxonomy" id="2212470"/>
    <lineage>
        <taxon>Bacteria</taxon>
        <taxon>Candidatus Eiseniibacteriota</taxon>
    </lineage>
</organism>
<accession>A0A538TWQ7</accession>
<evidence type="ECO:0000313" key="1">
    <source>
        <dbReference type="EMBL" id="TMQ68053.1"/>
    </source>
</evidence>
<dbReference type="Proteomes" id="UP000316609">
    <property type="component" value="Unassembled WGS sequence"/>
</dbReference>
<name>A0A538TWQ7_UNCEI</name>
<comment type="caution">
    <text evidence="1">The sequence shown here is derived from an EMBL/GenBank/DDBJ whole genome shotgun (WGS) entry which is preliminary data.</text>
</comment>
<reference evidence="1 2" key="1">
    <citation type="journal article" date="2019" name="Nat. Microbiol.">
        <title>Mediterranean grassland soil C-N compound turnover is dependent on rainfall and depth, and is mediated by genomically divergent microorganisms.</title>
        <authorList>
            <person name="Diamond S."/>
            <person name="Andeer P.F."/>
            <person name="Li Z."/>
            <person name="Crits-Christoph A."/>
            <person name="Burstein D."/>
            <person name="Anantharaman K."/>
            <person name="Lane K.R."/>
            <person name="Thomas B.C."/>
            <person name="Pan C."/>
            <person name="Northen T.R."/>
            <person name="Banfield J.F."/>
        </authorList>
    </citation>
    <scope>NUCLEOTIDE SEQUENCE [LARGE SCALE GENOMIC DNA]</scope>
    <source>
        <strain evidence="1">WS_8</strain>
    </source>
</reference>
<gene>
    <name evidence="1" type="ORF">E6K78_02635</name>
</gene>
<proteinExistence type="predicted"/>
<dbReference type="AlphaFoldDB" id="A0A538TWQ7"/>
<protein>
    <submittedName>
        <fullName evidence="1">Uncharacterized protein</fullName>
    </submittedName>
</protein>
<sequence length="434" mass="47842">MSPLASTSGSKRRLVLVDFDWQDADLVPELLKQPGISIRLVAGSTPEDAGVRLAELCGLPRTTDLTDLTREIFDLALVSERSPRRDHVRDLLAALGTPSSTPQSFVWNEGGARPLEEADWADAGDAALRAALLHADLDALVEEALPDLSLEERASEDGSPPAAPSRVIADAIPSLDDRERLEALLSRLCFETGAHGAEIHLGPEVCIAQSGTEDRLLATLVERVREHGTPQVFGSLVHPSAVWGAWPFRTARHRGVIAVASICPEERWTLWQCAVDELRAGWELEERERTGPAFPLVPGPRLGWLEAADLSPRLDLAVERNRRDGLRFTLYRLEFPQNRDAIELLARRLPRQLRDTDCICRPRPHEVLLLVAAGADDRSSHLRERLLTLWREAWGETGAVSPAAAISERQLELTNAAEAGEFLARARQWLEGGP</sequence>
<dbReference type="EMBL" id="VBOY01000018">
    <property type="protein sequence ID" value="TMQ68053.1"/>
    <property type="molecule type" value="Genomic_DNA"/>
</dbReference>